<feature type="compositionally biased region" description="Low complexity" evidence="1">
    <location>
        <begin position="41"/>
        <end position="53"/>
    </location>
</feature>
<organism evidence="2 3">
    <name type="scientific">Nesidiocoris tenuis</name>
    <dbReference type="NCBI Taxonomy" id="355587"/>
    <lineage>
        <taxon>Eukaryota</taxon>
        <taxon>Metazoa</taxon>
        <taxon>Ecdysozoa</taxon>
        <taxon>Arthropoda</taxon>
        <taxon>Hexapoda</taxon>
        <taxon>Insecta</taxon>
        <taxon>Pterygota</taxon>
        <taxon>Neoptera</taxon>
        <taxon>Paraneoptera</taxon>
        <taxon>Hemiptera</taxon>
        <taxon>Heteroptera</taxon>
        <taxon>Panheteroptera</taxon>
        <taxon>Cimicomorpha</taxon>
        <taxon>Miridae</taxon>
        <taxon>Dicyphina</taxon>
        <taxon>Nesidiocoris</taxon>
    </lineage>
</organism>
<gene>
    <name evidence="2" type="ORF">NTEN_LOCUS17485</name>
</gene>
<protein>
    <submittedName>
        <fullName evidence="2">Uncharacterized protein</fullName>
    </submittedName>
</protein>
<dbReference type="AlphaFoldDB" id="A0A6H5HAH1"/>
<keyword evidence="3" id="KW-1185">Reference proteome</keyword>
<sequence>MIPIKTKWKTNNAFYLSKFKLCFQLQLKHRRNPKIRKSYSGTTAQQATTGTTR</sequence>
<reference evidence="2 3" key="1">
    <citation type="submission" date="2020-02" db="EMBL/GenBank/DDBJ databases">
        <authorList>
            <person name="Ferguson B K."/>
        </authorList>
    </citation>
    <scope>NUCLEOTIDE SEQUENCE [LARGE SCALE GENOMIC DNA]</scope>
</reference>
<evidence type="ECO:0000313" key="3">
    <source>
        <dbReference type="Proteomes" id="UP000479000"/>
    </source>
</evidence>
<dbReference type="Proteomes" id="UP000479000">
    <property type="component" value="Unassembled WGS sequence"/>
</dbReference>
<evidence type="ECO:0000313" key="2">
    <source>
        <dbReference type="EMBL" id="CAB0012791.1"/>
    </source>
</evidence>
<feature type="non-terminal residue" evidence="2">
    <location>
        <position position="53"/>
    </location>
</feature>
<evidence type="ECO:0000256" key="1">
    <source>
        <dbReference type="SAM" id="MobiDB-lite"/>
    </source>
</evidence>
<dbReference type="EMBL" id="CADCXU010025640">
    <property type="protein sequence ID" value="CAB0012791.1"/>
    <property type="molecule type" value="Genomic_DNA"/>
</dbReference>
<accession>A0A6H5HAH1</accession>
<name>A0A6H5HAH1_9HEMI</name>
<feature type="region of interest" description="Disordered" evidence="1">
    <location>
        <begin position="34"/>
        <end position="53"/>
    </location>
</feature>
<proteinExistence type="predicted"/>